<dbReference type="InterPro" id="IPR002893">
    <property type="entry name" value="Znf_MYND"/>
</dbReference>
<sequence length="699" mass="79743">MATIPQRRLTRLNYTIPLLDAILSHFKIENLPPKNIAHPDLASLFNTKPMHHLVAALYECLDVCYRSEAILATTAARIHDHLDGILAWTARWVKYVLAPETGSNMLSKQATCDASCRLISMLLSLSNEVDEVIVASRRVFDIILWSWSDTYTSVESDLAFSLGGSRQRDTPGNLLKLDPGGSFRFHIVMLPALTRRYMDEESTKFVDRRFVDYLTLNQRRLRAFADGFAMQLSKLREVVCNLDAWKHRDRISSKHMVESLFFQFDSISILQNRLTLVPAVYGALRKAGFLEEWVYLLRDMVSTGLAWKNPERFTLYLINTFRMAYQTYTNPFSGLEIVLEAGIHDLMDRVRVSDVFKAKPSLWEAIGFIHEYSVIIYFEYANHPRGLKALIPVIESIEKNQYGCEKWATFLEKRGLAIQKFRTRLASVAMIEAEKSPAVFGFCDNEFHGSSALAVDGPRTKRDRRPQCSGCAAVFYCSEACQREDWKRRHRPVCSSIRSSHIGHEHSHILSSYRYRVLCIQLVLSKYTTIMANRSDITKVKHLCDEKKSKLFPTLPDNQTVLYLFGGILHENPSNPVTFEKLEETLQGGGWLTLLENAVTRERALAIVKSVGEKVAEGKDSRFVVAMWRYAPGHHISLAVELERDARSGRFVHVQHAAELSAKFNDDEICGDKENLLKCAKLMSRTAYTVVRRGVEDLI</sequence>
<keyword evidence="3" id="KW-0862">Zinc</keyword>
<keyword evidence="2 4" id="KW-0863">Zinc-finger</keyword>
<dbReference type="Gene3D" id="6.10.140.2220">
    <property type="match status" value="1"/>
</dbReference>
<reference evidence="6 7" key="1">
    <citation type="journal article" date="2010" name="Proc. Natl. Acad. Sci. U.S.A.">
        <title>Insights into evolution of multicellular fungi from the assembled chromosomes of the mushroom Coprinopsis cinerea (Coprinus cinereus).</title>
        <authorList>
            <person name="Stajich J.E."/>
            <person name="Wilke S.K."/>
            <person name="Ahren D."/>
            <person name="Au C.H."/>
            <person name="Birren B.W."/>
            <person name="Borodovsky M."/>
            <person name="Burns C."/>
            <person name="Canback B."/>
            <person name="Casselton L.A."/>
            <person name="Cheng C.K."/>
            <person name="Deng J."/>
            <person name="Dietrich F.S."/>
            <person name="Fargo D.C."/>
            <person name="Farman M.L."/>
            <person name="Gathman A.C."/>
            <person name="Goldberg J."/>
            <person name="Guigo R."/>
            <person name="Hoegger P.J."/>
            <person name="Hooker J.B."/>
            <person name="Huggins A."/>
            <person name="James T.Y."/>
            <person name="Kamada T."/>
            <person name="Kilaru S."/>
            <person name="Kodira C."/>
            <person name="Kues U."/>
            <person name="Kupfer D."/>
            <person name="Kwan H.S."/>
            <person name="Lomsadze A."/>
            <person name="Li W."/>
            <person name="Lilly W.W."/>
            <person name="Ma L.J."/>
            <person name="Mackey A.J."/>
            <person name="Manning G."/>
            <person name="Martin F."/>
            <person name="Muraguchi H."/>
            <person name="Natvig D.O."/>
            <person name="Palmerini H."/>
            <person name="Ramesh M.A."/>
            <person name="Rehmeyer C.J."/>
            <person name="Roe B.A."/>
            <person name="Shenoy N."/>
            <person name="Stanke M."/>
            <person name="Ter-Hovhannisyan V."/>
            <person name="Tunlid A."/>
            <person name="Velagapudi R."/>
            <person name="Vision T.J."/>
            <person name="Zeng Q."/>
            <person name="Zolan M.E."/>
            <person name="Pukkila P.J."/>
        </authorList>
    </citation>
    <scope>NUCLEOTIDE SEQUENCE [LARGE SCALE GENOMIC DNA]</scope>
    <source>
        <strain evidence="7">Okayama-7 / 130 / ATCC MYA-4618 / FGSC 9003</strain>
    </source>
</reference>
<dbReference type="Pfam" id="PF01753">
    <property type="entry name" value="zf-MYND"/>
    <property type="match status" value="1"/>
</dbReference>
<dbReference type="PROSITE" id="PS50865">
    <property type="entry name" value="ZF_MYND_2"/>
    <property type="match status" value="1"/>
</dbReference>
<dbReference type="Proteomes" id="UP000001861">
    <property type="component" value="Unassembled WGS sequence"/>
</dbReference>
<feature type="domain" description="MYND-type" evidence="5">
    <location>
        <begin position="443"/>
        <end position="494"/>
    </location>
</feature>
<accession>A8P331</accession>
<evidence type="ECO:0000256" key="4">
    <source>
        <dbReference type="PROSITE-ProRule" id="PRU00134"/>
    </source>
</evidence>
<dbReference type="EMBL" id="AACS02000004">
    <property type="protein sequence ID" value="EAU83393.1"/>
    <property type="molecule type" value="Genomic_DNA"/>
</dbReference>
<evidence type="ECO:0000256" key="1">
    <source>
        <dbReference type="ARBA" id="ARBA00022723"/>
    </source>
</evidence>
<evidence type="ECO:0000313" key="6">
    <source>
        <dbReference type="EMBL" id="EAU83393.1"/>
    </source>
</evidence>
<proteinExistence type="predicted"/>
<evidence type="ECO:0000256" key="3">
    <source>
        <dbReference type="ARBA" id="ARBA00022833"/>
    </source>
</evidence>
<comment type="caution">
    <text evidence="6">The sequence shown here is derived from an EMBL/GenBank/DDBJ whole genome shotgun (WGS) entry which is preliminary data.</text>
</comment>
<dbReference type="GeneID" id="6015048"/>
<dbReference type="KEGG" id="cci:CC1G_09087"/>
<dbReference type="GO" id="GO:0008270">
    <property type="term" value="F:zinc ion binding"/>
    <property type="evidence" value="ECO:0007669"/>
    <property type="project" value="UniProtKB-KW"/>
</dbReference>
<gene>
    <name evidence="6" type="ORF">CC1G_09087</name>
</gene>
<keyword evidence="1" id="KW-0479">Metal-binding</keyword>
<dbReference type="InParanoid" id="A8P331"/>
<protein>
    <recommendedName>
        <fullName evidence="5">MYND-type domain-containing protein</fullName>
    </recommendedName>
</protein>
<evidence type="ECO:0000313" key="7">
    <source>
        <dbReference type="Proteomes" id="UP000001861"/>
    </source>
</evidence>
<dbReference type="STRING" id="240176.A8P331"/>
<keyword evidence="7" id="KW-1185">Reference proteome</keyword>
<evidence type="ECO:0000256" key="2">
    <source>
        <dbReference type="ARBA" id="ARBA00022771"/>
    </source>
</evidence>
<dbReference type="OrthoDB" id="2879670at2759"/>
<dbReference type="VEuPathDB" id="FungiDB:CC1G_09087"/>
<dbReference type="AlphaFoldDB" id="A8P331"/>
<dbReference type="SUPFAM" id="SSF144232">
    <property type="entry name" value="HIT/MYND zinc finger-like"/>
    <property type="match status" value="1"/>
</dbReference>
<name>A8P331_COPC7</name>
<organism evidence="6 7">
    <name type="scientific">Coprinopsis cinerea (strain Okayama-7 / 130 / ATCC MYA-4618 / FGSC 9003)</name>
    <name type="common">Inky cap fungus</name>
    <name type="synonym">Hormographiella aspergillata</name>
    <dbReference type="NCBI Taxonomy" id="240176"/>
    <lineage>
        <taxon>Eukaryota</taxon>
        <taxon>Fungi</taxon>
        <taxon>Dikarya</taxon>
        <taxon>Basidiomycota</taxon>
        <taxon>Agaricomycotina</taxon>
        <taxon>Agaricomycetes</taxon>
        <taxon>Agaricomycetidae</taxon>
        <taxon>Agaricales</taxon>
        <taxon>Agaricineae</taxon>
        <taxon>Psathyrellaceae</taxon>
        <taxon>Coprinopsis</taxon>
    </lineage>
</organism>
<evidence type="ECO:0000259" key="5">
    <source>
        <dbReference type="PROSITE" id="PS50865"/>
    </source>
</evidence>
<dbReference type="RefSeq" id="XP_001838459.1">
    <property type="nucleotide sequence ID" value="XM_001838407.1"/>
</dbReference>